<feature type="compositionally biased region" description="Low complexity" evidence="1">
    <location>
        <begin position="144"/>
        <end position="159"/>
    </location>
</feature>
<dbReference type="EMBL" id="ML996219">
    <property type="protein sequence ID" value="KAF2730368.1"/>
    <property type="molecule type" value="Genomic_DNA"/>
</dbReference>
<keyword evidence="2" id="KW-0812">Transmembrane</keyword>
<proteinExistence type="predicted"/>
<evidence type="ECO:0000313" key="5">
    <source>
        <dbReference type="Proteomes" id="UP000799444"/>
    </source>
</evidence>
<keyword evidence="2" id="KW-0472">Membrane</keyword>
<feature type="region of interest" description="Disordered" evidence="1">
    <location>
        <begin position="136"/>
        <end position="166"/>
    </location>
</feature>
<dbReference type="Proteomes" id="UP000799444">
    <property type="component" value="Unassembled WGS sequence"/>
</dbReference>
<evidence type="ECO:0000256" key="1">
    <source>
        <dbReference type="SAM" id="MobiDB-lite"/>
    </source>
</evidence>
<protein>
    <recommendedName>
        <fullName evidence="6">Extracellular membrane protein CFEM domain-containing protein</fullName>
    </recommendedName>
</protein>
<accession>A0A9P4QMY8</accession>
<comment type="caution">
    <text evidence="4">The sequence shown here is derived from an EMBL/GenBank/DDBJ whole genome shotgun (WGS) entry which is preliminary data.</text>
</comment>
<evidence type="ECO:0000313" key="4">
    <source>
        <dbReference type="EMBL" id="KAF2730368.1"/>
    </source>
</evidence>
<sequence length="355" mass="36973">MHLFAVALVLLFACSSALAQESSTIGTITSSASLTCPTGEPKSKYDSCASSASAKIDDCDEDDLHCICNVANLGFSCLTSYCPTHTASVCAASYILDQACNFIHASVPSLTGISCVASDVPTAVQSLLTLLSSAEETSRREGSSESTTSAAAVTRSSESISAPSSTGAGNVVGVGFGRKRGATRMEGGGGDDGLLEVFLGMGIFVAVGVAGFAAYFYNSVIFKGIAVNDVDFLAVTPAFFTDQDSWCTNATDSQSWRGHFRNESDIIKLQEKVLHGRYLDSKIFENLTAAGYKARYQNGIFNTDGGIGFSIAVDPNINNDPWSTNPQSLVASTSGSGGLIDNDILGGTFGHDNIA</sequence>
<keyword evidence="2" id="KW-1133">Transmembrane helix</keyword>
<dbReference type="AlphaFoldDB" id="A0A9P4QMY8"/>
<dbReference type="OrthoDB" id="3796644at2759"/>
<feature type="chain" id="PRO_5040478399" description="Extracellular membrane protein CFEM domain-containing protein" evidence="3">
    <location>
        <begin position="20"/>
        <end position="355"/>
    </location>
</feature>
<gene>
    <name evidence="4" type="ORF">EJ04DRAFT_567786</name>
</gene>
<keyword evidence="3" id="KW-0732">Signal</keyword>
<name>A0A9P4QMY8_9PLEO</name>
<keyword evidence="5" id="KW-1185">Reference proteome</keyword>
<evidence type="ECO:0008006" key="6">
    <source>
        <dbReference type="Google" id="ProtNLM"/>
    </source>
</evidence>
<reference evidence="4" key="1">
    <citation type="journal article" date="2020" name="Stud. Mycol.">
        <title>101 Dothideomycetes genomes: a test case for predicting lifestyles and emergence of pathogens.</title>
        <authorList>
            <person name="Haridas S."/>
            <person name="Albert R."/>
            <person name="Binder M."/>
            <person name="Bloem J."/>
            <person name="Labutti K."/>
            <person name="Salamov A."/>
            <person name="Andreopoulos B."/>
            <person name="Baker S."/>
            <person name="Barry K."/>
            <person name="Bills G."/>
            <person name="Bluhm B."/>
            <person name="Cannon C."/>
            <person name="Castanera R."/>
            <person name="Culley D."/>
            <person name="Daum C."/>
            <person name="Ezra D."/>
            <person name="Gonzalez J."/>
            <person name="Henrissat B."/>
            <person name="Kuo A."/>
            <person name="Liang C."/>
            <person name="Lipzen A."/>
            <person name="Lutzoni F."/>
            <person name="Magnuson J."/>
            <person name="Mondo S."/>
            <person name="Nolan M."/>
            <person name="Ohm R."/>
            <person name="Pangilinan J."/>
            <person name="Park H.-J."/>
            <person name="Ramirez L."/>
            <person name="Alfaro M."/>
            <person name="Sun H."/>
            <person name="Tritt A."/>
            <person name="Yoshinaga Y."/>
            <person name="Zwiers L.-H."/>
            <person name="Turgeon B."/>
            <person name="Goodwin S."/>
            <person name="Spatafora J."/>
            <person name="Crous P."/>
            <person name="Grigoriev I."/>
        </authorList>
    </citation>
    <scope>NUCLEOTIDE SEQUENCE</scope>
    <source>
        <strain evidence="4">CBS 125425</strain>
    </source>
</reference>
<organism evidence="4 5">
    <name type="scientific">Polyplosphaeria fusca</name>
    <dbReference type="NCBI Taxonomy" id="682080"/>
    <lineage>
        <taxon>Eukaryota</taxon>
        <taxon>Fungi</taxon>
        <taxon>Dikarya</taxon>
        <taxon>Ascomycota</taxon>
        <taxon>Pezizomycotina</taxon>
        <taxon>Dothideomycetes</taxon>
        <taxon>Pleosporomycetidae</taxon>
        <taxon>Pleosporales</taxon>
        <taxon>Tetraplosphaeriaceae</taxon>
        <taxon>Polyplosphaeria</taxon>
    </lineage>
</organism>
<feature type="transmembrane region" description="Helical" evidence="2">
    <location>
        <begin position="197"/>
        <end position="217"/>
    </location>
</feature>
<feature type="signal peptide" evidence="3">
    <location>
        <begin position="1"/>
        <end position="19"/>
    </location>
</feature>
<evidence type="ECO:0000256" key="3">
    <source>
        <dbReference type="SAM" id="SignalP"/>
    </source>
</evidence>
<evidence type="ECO:0000256" key="2">
    <source>
        <dbReference type="SAM" id="Phobius"/>
    </source>
</evidence>